<evidence type="ECO:0000256" key="1">
    <source>
        <dbReference type="SAM" id="Phobius"/>
    </source>
</evidence>
<organism evidence="2 3">
    <name type="scientific">Moraxella nonliquefaciens</name>
    <dbReference type="NCBI Taxonomy" id="478"/>
    <lineage>
        <taxon>Bacteria</taxon>
        <taxon>Pseudomonadati</taxon>
        <taxon>Pseudomonadota</taxon>
        <taxon>Gammaproteobacteria</taxon>
        <taxon>Moraxellales</taxon>
        <taxon>Moraxellaceae</taxon>
        <taxon>Moraxella</taxon>
    </lineage>
</organism>
<keyword evidence="1" id="KW-0812">Transmembrane</keyword>
<dbReference type="RefSeq" id="WP_156623323.1">
    <property type="nucleotide sequence ID" value="NZ_CP065728.1"/>
</dbReference>
<name>A0A7T3BZD4_MORNO</name>
<evidence type="ECO:0000313" key="3">
    <source>
        <dbReference type="Proteomes" id="UP000594834"/>
    </source>
</evidence>
<accession>A0A7T3BZD4</accession>
<keyword evidence="1" id="KW-0472">Membrane</keyword>
<feature type="transmembrane region" description="Helical" evidence="1">
    <location>
        <begin position="39"/>
        <end position="56"/>
    </location>
</feature>
<dbReference type="Proteomes" id="UP000594834">
    <property type="component" value="Chromosome"/>
</dbReference>
<proteinExistence type="predicted"/>
<protein>
    <submittedName>
        <fullName evidence="2">Uncharacterized protein</fullName>
    </submittedName>
</protein>
<reference evidence="2 3" key="1">
    <citation type="submission" date="2020-12" db="EMBL/GenBank/DDBJ databases">
        <title>FDA dAtabase for Regulatory Grade micrObial Sequences (FDA-ARGOS): Supporting development and validation of Infectious Disease Dx tests.</title>
        <authorList>
            <person name="Sproer C."/>
            <person name="Gronow S."/>
            <person name="Severitt S."/>
            <person name="Schroder I."/>
            <person name="Tallon L."/>
            <person name="Sadzewicz L."/>
            <person name="Zhao X."/>
            <person name="Boylan J."/>
            <person name="Ott S."/>
            <person name="Bowen H."/>
            <person name="Vavikolanu K."/>
            <person name="Mehta A."/>
            <person name="Aluvathingal J."/>
            <person name="Nadendla S."/>
            <person name="Lowell S."/>
            <person name="Myers T."/>
            <person name="Yan Y."/>
            <person name="Sichtig H."/>
        </authorList>
    </citation>
    <scope>NUCLEOTIDE SEQUENCE [LARGE SCALE GENOMIC DNA]</scope>
    <source>
        <strain evidence="2 3">FDAARGOS_869</strain>
    </source>
</reference>
<keyword evidence="3" id="KW-1185">Reference proteome</keyword>
<keyword evidence="1" id="KW-1133">Transmembrane helix</keyword>
<dbReference type="EMBL" id="CP065728">
    <property type="protein sequence ID" value="QPT44732.1"/>
    <property type="molecule type" value="Genomic_DNA"/>
</dbReference>
<gene>
    <name evidence="2" type="ORF">I6G26_01410</name>
</gene>
<sequence length="57" mass="6529">MSDNKHPTKQELDVISIQNTDSKEQGSALVVFLKKHQNFLILQCVLLILLGVSFLFW</sequence>
<evidence type="ECO:0000313" key="2">
    <source>
        <dbReference type="EMBL" id="QPT44732.1"/>
    </source>
</evidence>